<dbReference type="InterPro" id="IPR029044">
    <property type="entry name" value="Nucleotide-diphossugar_trans"/>
</dbReference>
<dbReference type="PANTHER" id="PTHR43179">
    <property type="entry name" value="RHAMNOSYLTRANSFERASE WBBL"/>
    <property type="match status" value="1"/>
</dbReference>
<evidence type="ECO:0000256" key="1">
    <source>
        <dbReference type="ARBA" id="ARBA00006739"/>
    </source>
</evidence>
<keyword evidence="6" id="KW-1185">Reference proteome</keyword>
<dbReference type="InterPro" id="IPR007739">
    <property type="entry name" value="RgpF"/>
</dbReference>
<evidence type="ECO:0000313" key="5">
    <source>
        <dbReference type="EMBL" id="MDU0343594.1"/>
    </source>
</evidence>
<gene>
    <name evidence="5" type="ORF">RKE40_27215</name>
</gene>
<dbReference type="Pfam" id="PF05045">
    <property type="entry name" value="RgpF"/>
    <property type="match status" value="1"/>
</dbReference>
<reference evidence="5 6" key="1">
    <citation type="submission" date="2023-09" db="EMBL/GenBank/DDBJ databases">
        <title>Whole genome shotgun sequencing (WGS) of Bosea sp. ZW T0_25, isolated from stored onions (Allium cepa).</title>
        <authorList>
            <person name="Stoll D.A."/>
            <person name="Huch M."/>
        </authorList>
    </citation>
    <scope>NUCLEOTIDE SEQUENCE [LARGE SCALE GENOMIC DNA]</scope>
    <source>
        <strain evidence="5 6">ZW T0_25</strain>
    </source>
</reference>
<dbReference type="CDD" id="cd04186">
    <property type="entry name" value="GT_2_like_c"/>
    <property type="match status" value="1"/>
</dbReference>
<keyword evidence="3" id="KW-0808">Transferase</keyword>
<name>A0ABU3SFS7_9HYPH</name>
<dbReference type="Pfam" id="PF00535">
    <property type="entry name" value="Glycos_transf_2"/>
    <property type="match status" value="1"/>
</dbReference>
<evidence type="ECO:0000256" key="3">
    <source>
        <dbReference type="ARBA" id="ARBA00022679"/>
    </source>
</evidence>
<proteinExistence type="inferred from homology"/>
<dbReference type="EMBL" id="JAWDID010000075">
    <property type="protein sequence ID" value="MDU0343594.1"/>
    <property type="molecule type" value="Genomic_DNA"/>
</dbReference>
<comment type="similarity">
    <text evidence="1">Belongs to the glycosyltransferase 2 family.</text>
</comment>
<dbReference type="PANTHER" id="PTHR43179:SF12">
    <property type="entry name" value="GALACTOFURANOSYLTRANSFERASE GLFT2"/>
    <property type="match status" value="1"/>
</dbReference>
<evidence type="ECO:0000259" key="4">
    <source>
        <dbReference type="Pfam" id="PF00535"/>
    </source>
</evidence>
<evidence type="ECO:0000313" key="6">
    <source>
        <dbReference type="Proteomes" id="UP001254257"/>
    </source>
</evidence>
<dbReference type="Gene3D" id="3.90.550.10">
    <property type="entry name" value="Spore Coat Polysaccharide Biosynthesis Protein SpsA, Chain A"/>
    <property type="match status" value="1"/>
</dbReference>
<dbReference type="SUPFAM" id="SSF53448">
    <property type="entry name" value="Nucleotide-diphospho-sugar transferases"/>
    <property type="match status" value="1"/>
</dbReference>
<dbReference type="Proteomes" id="UP001254257">
    <property type="component" value="Unassembled WGS sequence"/>
</dbReference>
<protein>
    <submittedName>
        <fullName evidence="5">Rhamnan synthesis F family protein</fullName>
    </submittedName>
</protein>
<sequence length="1024" mass="112706">MRTRALLSRLHRVAGRLKRPFHILTSGQGIQGLRAWRQETDAIRSIAPLVDEAWYLASYPDLADLDGGVAAHYYRHGAAEGRDPNPYFVTQWYLANRPDVEQSGVNPLLHYIRHGSQEGARPCPGFDPAWYRATYPDVGFANIEPLEHYVRYGAAEGRLTRATASPRRVVSARLRILKRPPPDEAVALFVTHAPGGKIKPHVPFYVAALRREKIAVTVIVATDFVEDVEVSTLEPLVEGLLVRSNEGFDFAAWAHAARIVDLSPTRLLVLANDSVVGPLDSATFSQIMGRIRAAREQIIGLTDNHELQPHLQSYFLAAKGEGVPALEDFLAQVVSIGTKQEVIRAYEVPLTTAMKQRGLKTAVLFPAPDEKNQTTTDWRGLLERGCPFVKTSALRAEGAEDWRVTIARGGYDPAIVDKSLAIIAAGEKPATELATPKPALVAAADDPAIAVPSGLSELALEQPGRVAIIAHIFHIDHAVEIRSILRNVPYACDVFLTTDDAEKKRRLEIVFAGWDGGAVEVSVTRNRGRDIAPKLLTWQRVYASYDYCLHLHTKESSHHSALKNWRDYLFLTLVGSPDIVRTIFGAFRAAPDLGIIAPQHYEPVRRWVNWGGNFRMAQTLARRMGVDVVEGAALDFPSGSMFWARCAALRPLLDLKLQLTDFDPETGQIDGTLAHAIERLYFISAEAAQMKWLKIGRPAYFGASAPFESVAGATALSTFLRQHAWRISEGHRKPSETPADDIDLPPAALIADAQNRALGTDAPPPNLRIMAGVVTYNNDAEQLARCLGSVRGAEQLFVWDNGASSAPAIISSLPLTHHHSKENIGFGAAHNRLMQQAFVAGADVYICLNPDGFLHPEAITRVARMIAARDGAALVECVQFPVDHPKSVDPTSLRTPWASGASLAIPKRVHDEIGGFDDGFFMYCEDVDLSWRARAQGFEVVLCPSAYFVHEVTNRKPSAHTLRMIAESGARLARKWRSPPFERWALGEGPGAKPPHSDVARVPEAWSDVADFDHGFSFSETRWS</sequence>
<comment type="caution">
    <text evidence="5">The sequence shown here is derived from an EMBL/GenBank/DDBJ whole genome shotgun (WGS) entry which is preliminary data.</text>
</comment>
<evidence type="ECO:0000256" key="2">
    <source>
        <dbReference type="ARBA" id="ARBA00022676"/>
    </source>
</evidence>
<keyword evidence="2" id="KW-0328">Glycosyltransferase</keyword>
<feature type="domain" description="Glycosyltransferase 2-like" evidence="4">
    <location>
        <begin position="773"/>
        <end position="892"/>
    </location>
</feature>
<dbReference type="RefSeq" id="WP_316021301.1">
    <property type="nucleotide sequence ID" value="NZ_JAWDID010000075.1"/>
</dbReference>
<dbReference type="InterPro" id="IPR001173">
    <property type="entry name" value="Glyco_trans_2-like"/>
</dbReference>
<accession>A0ABU3SFS7</accession>
<organism evidence="5 6">
    <name type="scientific">Bosea rubneri</name>
    <dbReference type="NCBI Taxonomy" id="3075434"/>
    <lineage>
        <taxon>Bacteria</taxon>
        <taxon>Pseudomonadati</taxon>
        <taxon>Pseudomonadota</taxon>
        <taxon>Alphaproteobacteria</taxon>
        <taxon>Hyphomicrobiales</taxon>
        <taxon>Boseaceae</taxon>
        <taxon>Bosea</taxon>
    </lineage>
</organism>